<feature type="transmembrane region" description="Helical" evidence="1">
    <location>
        <begin position="186"/>
        <end position="205"/>
    </location>
</feature>
<dbReference type="GO" id="GO:0140359">
    <property type="term" value="F:ABC-type transporter activity"/>
    <property type="evidence" value="ECO:0007669"/>
    <property type="project" value="InterPro"/>
</dbReference>
<reference evidence="3" key="1">
    <citation type="submission" date="2017-09" db="EMBL/GenBank/DDBJ databases">
        <title>Depth-based differentiation of microbial function through sediment-hosted aquifers and enrichment of novel symbionts in the deep terrestrial subsurface.</title>
        <authorList>
            <person name="Probst A.J."/>
            <person name="Ladd B."/>
            <person name="Jarett J.K."/>
            <person name="Geller-Mcgrath D.E."/>
            <person name="Sieber C.M.K."/>
            <person name="Emerson J.B."/>
            <person name="Anantharaman K."/>
            <person name="Thomas B.C."/>
            <person name="Malmstrom R."/>
            <person name="Stieglmeier M."/>
            <person name="Klingl A."/>
            <person name="Woyke T."/>
            <person name="Ryan C.M."/>
            <person name="Banfield J.F."/>
        </authorList>
    </citation>
    <scope>NUCLEOTIDE SEQUENCE [LARGE SCALE GENOMIC DNA]</scope>
</reference>
<evidence type="ECO:0000313" key="2">
    <source>
        <dbReference type="EMBL" id="PIZ38977.1"/>
    </source>
</evidence>
<name>A0A2M7T7Z9_9ACTN</name>
<feature type="transmembrane region" description="Helical" evidence="1">
    <location>
        <begin position="123"/>
        <end position="144"/>
    </location>
</feature>
<organism evidence="2 3">
    <name type="scientific">Candidatus Aquicultor secundus</name>
    <dbReference type="NCBI Taxonomy" id="1973895"/>
    <lineage>
        <taxon>Bacteria</taxon>
        <taxon>Bacillati</taxon>
        <taxon>Actinomycetota</taxon>
        <taxon>Candidatus Aquicultoria</taxon>
        <taxon>Candidatus Aquicultorales</taxon>
        <taxon>Candidatus Aquicultoraceae</taxon>
        <taxon>Candidatus Aquicultor</taxon>
    </lineage>
</organism>
<dbReference type="Pfam" id="PF12679">
    <property type="entry name" value="ABC2_membrane_2"/>
    <property type="match status" value="1"/>
</dbReference>
<keyword evidence="1" id="KW-0812">Transmembrane</keyword>
<comment type="caution">
    <text evidence="2">The sequence shown here is derived from an EMBL/GenBank/DDBJ whole genome shotgun (WGS) entry which is preliminary data.</text>
</comment>
<evidence type="ECO:0000313" key="3">
    <source>
        <dbReference type="Proteomes" id="UP000230956"/>
    </source>
</evidence>
<feature type="transmembrane region" description="Helical" evidence="1">
    <location>
        <begin position="53"/>
        <end position="80"/>
    </location>
</feature>
<dbReference type="PANTHER" id="PTHR43471">
    <property type="entry name" value="ABC TRANSPORTER PERMEASE"/>
    <property type="match status" value="1"/>
</dbReference>
<keyword evidence="1" id="KW-1133">Transmembrane helix</keyword>
<dbReference type="AlphaFoldDB" id="A0A2M7T7Z9"/>
<feature type="transmembrane region" description="Helical" evidence="1">
    <location>
        <begin position="237"/>
        <end position="257"/>
    </location>
</feature>
<dbReference type="PANTHER" id="PTHR43471:SF12">
    <property type="entry name" value="HYPOTHETICAL MEMBRANE PROTEIN, CONSERVED"/>
    <property type="match status" value="1"/>
</dbReference>
<dbReference type="EMBL" id="PFNG01000133">
    <property type="protein sequence ID" value="PIZ38977.1"/>
    <property type="molecule type" value="Genomic_DNA"/>
</dbReference>
<sequence length="264" mass="28954">MNIILRELKAHRRSLIGWSVGMFFLILVGMVKYQGFASSGQSANDLFKGLPTLAALFGVQSVDISTAIGFYSVLFLYILVMVSIHASLLGADIISKEEQDKTAEFLFAKPVTRRQAITSKLQAALINVVILNLVTLVSSVVIVGAYNKGASVTGDILLMMVGMFFIQLIFLSIGTAAAALSKRPKLAAPVATSIMLITFFLSLWLDITKKYSGLKYLTPFKYFEAKTIINNGSYDPVFYALSLGIIVVMLIATYRFYSVRDLSV</sequence>
<dbReference type="Proteomes" id="UP000230956">
    <property type="component" value="Unassembled WGS sequence"/>
</dbReference>
<evidence type="ECO:0000256" key="1">
    <source>
        <dbReference type="SAM" id="Phobius"/>
    </source>
</evidence>
<dbReference type="RefSeq" id="WP_286976622.1">
    <property type="nucleotide sequence ID" value="NZ_PFKS01000063.1"/>
</dbReference>
<feature type="transmembrane region" description="Helical" evidence="1">
    <location>
        <begin position="156"/>
        <end position="179"/>
    </location>
</feature>
<proteinExistence type="predicted"/>
<keyword evidence="1" id="KW-0472">Membrane</keyword>
<feature type="transmembrane region" description="Helical" evidence="1">
    <location>
        <begin position="15"/>
        <end position="33"/>
    </location>
</feature>
<dbReference type="GO" id="GO:0005886">
    <property type="term" value="C:plasma membrane"/>
    <property type="evidence" value="ECO:0007669"/>
    <property type="project" value="UniProtKB-SubCell"/>
</dbReference>
<accession>A0A2M7T7Z9</accession>
<protein>
    <submittedName>
        <fullName evidence="2">ABC transporter</fullName>
    </submittedName>
</protein>
<gene>
    <name evidence="2" type="ORF">COY37_05600</name>
</gene>